<organism evidence="3 4">
    <name type="scientific">Paenibacillus solanacearum</name>
    <dbReference type="NCBI Taxonomy" id="2048548"/>
    <lineage>
        <taxon>Bacteria</taxon>
        <taxon>Bacillati</taxon>
        <taxon>Bacillota</taxon>
        <taxon>Bacilli</taxon>
        <taxon>Bacillales</taxon>
        <taxon>Paenibacillaceae</taxon>
        <taxon>Paenibacillus</taxon>
    </lineage>
</organism>
<feature type="binding site" evidence="2">
    <location>
        <position position="239"/>
    </location>
    <ligand>
        <name>substrate</name>
    </ligand>
</feature>
<accession>A0A916JRZ4</accession>
<evidence type="ECO:0000256" key="2">
    <source>
        <dbReference type="PIRSR" id="PIRSR610905-2"/>
    </source>
</evidence>
<feature type="binding site" evidence="2">
    <location>
        <position position="243"/>
    </location>
    <ligand>
        <name>substrate</name>
    </ligand>
</feature>
<dbReference type="PANTHER" id="PTHR36845">
    <property type="entry name" value="HYDROLASE, PUTATIVE (AFU_ORTHOLOGUE AFUA_7G05090)-RELATED"/>
    <property type="match status" value="1"/>
</dbReference>
<protein>
    <submittedName>
        <fullName evidence="3">Unsaturated chondroitin disaccharide hydrolase</fullName>
        <ecNumber evidence="3">3.2.1.180</ecNumber>
    </submittedName>
</protein>
<proteinExistence type="predicted"/>
<evidence type="ECO:0000313" key="3">
    <source>
        <dbReference type="EMBL" id="CAG7598571.1"/>
    </source>
</evidence>
<name>A0A916JRZ4_9BACL</name>
<keyword evidence="3" id="KW-0326">Glycosidase</keyword>
<gene>
    <name evidence="3" type="primary">ugl_1</name>
    <name evidence="3" type="ORF">PAESOLCIP111_00237</name>
</gene>
<dbReference type="PANTHER" id="PTHR36845:SF1">
    <property type="entry name" value="HYDROLASE, PUTATIVE (AFU_ORTHOLOGUE AFUA_7G05090)-RELATED"/>
    <property type="match status" value="1"/>
</dbReference>
<dbReference type="InterPro" id="IPR052369">
    <property type="entry name" value="UG_Glycosaminoglycan_Hydrolase"/>
</dbReference>
<dbReference type="RefSeq" id="WP_218090061.1">
    <property type="nucleotide sequence ID" value="NZ_CAJVAS010000001.1"/>
</dbReference>
<comment type="caution">
    <text evidence="3">The sequence shown here is derived from an EMBL/GenBank/DDBJ whole genome shotgun (WGS) entry which is preliminary data.</text>
</comment>
<dbReference type="AlphaFoldDB" id="A0A916JRZ4"/>
<evidence type="ECO:0000313" key="4">
    <source>
        <dbReference type="Proteomes" id="UP000693672"/>
    </source>
</evidence>
<keyword evidence="4" id="KW-1185">Reference proteome</keyword>
<dbReference type="Pfam" id="PF07470">
    <property type="entry name" value="Glyco_hydro_88"/>
    <property type="match status" value="1"/>
</dbReference>
<dbReference type="EMBL" id="CAJVAS010000001">
    <property type="protein sequence ID" value="CAG7598571.1"/>
    <property type="molecule type" value="Genomic_DNA"/>
</dbReference>
<feature type="binding site" evidence="2">
    <location>
        <position position="169"/>
    </location>
    <ligand>
        <name>substrate</name>
    </ligand>
</feature>
<dbReference type="Proteomes" id="UP000693672">
    <property type="component" value="Unassembled WGS sequence"/>
</dbReference>
<dbReference type="InterPro" id="IPR010905">
    <property type="entry name" value="Glyco_hydro_88"/>
</dbReference>
<evidence type="ECO:0000256" key="1">
    <source>
        <dbReference type="ARBA" id="ARBA00022801"/>
    </source>
</evidence>
<dbReference type="GO" id="GO:0102212">
    <property type="term" value="F:unsaturated chondroitin disaccharide hydrolase activity"/>
    <property type="evidence" value="ECO:0007669"/>
    <property type="project" value="UniProtKB-EC"/>
</dbReference>
<dbReference type="EC" id="3.2.1.180" evidence="3"/>
<dbReference type="GO" id="GO:0052757">
    <property type="term" value="F:chondroitin hydrolase activity"/>
    <property type="evidence" value="ECO:0007669"/>
    <property type="project" value="TreeGrafter"/>
</dbReference>
<dbReference type="GO" id="GO:0000272">
    <property type="term" value="P:polysaccharide catabolic process"/>
    <property type="evidence" value="ECO:0007669"/>
    <property type="project" value="TreeGrafter"/>
</dbReference>
<sequence length="389" mass="44579">MDNRVRQSGGMKRSTESVTFGDAEKAAHFVLKKLDDNLNQYSRTFPGIHSERLRYPHGENHMWAHGFWTGMSWLAYDLTGDDKYRRAAEAQLESYGQRFRMKVNGVGVNDGHELGMVYVPSCVAAFKLTGNREAREWALQAAELLRSKTTKNGMIYQHQSGRRHRTVIDTVMNLPLLHWAYEETGDERYVDVCRRHIEHVLRLNLRENGMIYHAVDLHQDSGEPINRLAGFSPGSCWSRGMAWGIYGLALHYSRSSHQESLQAATAMTAYYISRLPSDDVCCWDLYYTGEREQRDSSASAIAVCGMLELLKHMDAHAEQRPLFEQVVSRTLHSLTGDYVSVNEAGCNGVLLHGVYNLPLWAGVDECCLWGDYFYFEALVRCIKDWDRYW</sequence>
<reference evidence="3" key="1">
    <citation type="submission" date="2021-06" db="EMBL/GenBank/DDBJ databases">
        <authorList>
            <person name="Criscuolo A."/>
        </authorList>
    </citation>
    <scope>NUCLEOTIDE SEQUENCE</scope>
    <source>
        <strain evidence="3">CIP111600</strain>
    </source>
</reference>
<keyword evidence="1 3" id="KW-0378">Hydrolase</keyword>